<accession>A0A173RRX3</accession>
<dbReference type="Proteomes" id="UP000095492">
    <property type="component" value="Unassembled WGS sequence"/>
</dbReference>
<dbReference type="EMBL" id="CYYA01000003">
    <property type="protein sequence ID" value="CUM80339.1"/>
    <property type="molecule type" value="Genomic_DNA"/>
</dbReference>
<proteinExistence type="predicted"/>
<name>A0A173RRX3_EUBRA</name>
<dbReference type="AlphaFoldDB" id="A0A173RRX3"/>
<sequence>MNIKYRLLCKRLRQERKRVGVIQYYNVLFIMELMTDKDIWCMEQLSNGIKRMYMKDIHEWCRLHSIEYQTVFVYRKEYSLVANIWNAYSYLRWRVENVWGQR</sequence>
<organism evidence="1 2">
    <name type="scientific">Eubacterium ramulus</name>
    <dbReference type="NCBI Taxonomy" id="39490"/>
    <lineage>
        <taxon>Bacteria</taxon>
        <taxon>Bacillati</taxon>
        <taxon>Bacillota</taxon>
        <taxon>Clostridia</taxon>
        <taxon>Eubacteriales</taxon>
        <taxon>Eubacteriaceae</taxon>
        <taxon>Eubacterium</taxon>
    </lineage>
</organism>
<dbReference type="STRING" id="39490.ERS852448_00546"/>
<evidence type="ECO:0000313" key="1">
    <source>
        <dbReference type="EMBL" id="CUM80339.1"/>
    </source>
</evidence>
<gene>
    <name evidence="1" type="ORF">ERS852448_00546</name>
</gene>
<protein>
    <submittedName>
        <fullName evidence="1">Uncharacterized protein</fullName>
    </submittedName>
</protein>
<reference evidence="1 2" key="1">
    <citation type="submission" date="2015-09" db="EMBL/GenBank/DDBJ databases">
        <authorList>
            <consortium name="Pathogen Informatics"/>
        </authorList>
    </citation>
    <scope>NUCLEOTIDE SEQUENCE [LARGE SCALE GENOMIC DNA]</scope>
    <source>
        <strain evidence="1 2">2789STDY5608891</strain>
    </source>
</reference>
<evidence type="ECO:0000313" key="2">
    <source>
        <dbReference type="Proteomes" id="UP000095492"/>
    </source>
</evidence>